<dbReference type="Pfam" id="PF00550">
    <property type="entry name" value="PP-binding"/>
    <property type="match status" value="1"/>
</dbReference>
<dbReference type="SUPFAM" id="SSF47336">
    <property type="entry name" value="ACP-like"/>
    <property type="match status" value="1"/>
</dbReference>
<dbReference type="PROSITE" id="PS50075">
    <property type="entry name" value="CARRIER"/>
    <property type="match status" value="1"/>
</dbReference>
<dbReference type="Gene3D" id="3.40.50.980">
    <property type="match status" value="2"/>
</dbReference>
<proteinExistence type="predicted"/>
<dbReference type="Gene3D" id="3.40.50.1820">
    <property type="entry name" value="alpha/beta hydrolase"/>
    <property type="match status" value="1"/>
</dbReference>
<dbReference type="GO" id="GO:0043041">
    <property type="term" value="P:amino acid activation for nonribosomal peptide biosynthetic process"/>
    <property type="evidence" value="ECO:0007669"/>
    <property type="project" value="TreeGrafter"/>
</dbReference>
<dbReference type="PROSITE" id="PS00455">
    <property type="entry name" value="AMP_BINDING"/>
    <property type="match status" value="1"/>
</dbReference>
<dbReference type="Proteomes" id="UP000306631">
    <property type="component" value="Unassembled WGS sequence"/>
</dbReference>
<dbReference type="GO" id="GO:0072330">
    <property type="term" value="P:monocarboxylic acid biosynthetic process"/>
    <property type="evidence" value="ECO:0007669"/>
    <property type="project" value="UniProtKB-ARBA"/>
</dbReference>
<evidence type="ECO:0000256" key="2">
    <source>
        <dbReference type="ARBA" id="ARBA00022553"/>
    </source>
</evidence>
<comment type="caution">
    <text evidence="5">The sequence shown here is derived from an EMBL/GenBank/DDBJ whole genome shotgun (WGS) entry which is preliminary data.</text>
</comment>
<dbReference type="InterPro" id="IPR020845">
    <property type="entry name" value="AMP-binding_CS"/>
</dbReference>
<dbReference type="CDD" id="cd05930">
    <property type="entry name" value="A_NRPS"/>
    <property type="match status" value="1"/>
</dbReference>
<dbReference type="EMBL" id="SRYW01000002">
    <property type="protein sequence ID" value="TGY36625.1"/>
    <property type="molecule type" value="Genomic_DNA"/>
</dbReference>
<dbReference type="FunFam" id="1.10.1200.10:FF:000016">
    <property type="entry name" value="Non-ribosomal peptide synthase"/>
    <property type="match status" value="1"/>
</dbReference>
<evidence type="ECO:0000256" key="3">
    <source>
        <dbReference type="SAM" id="MobiDB-lite"/>
    </source>
</evidence>
<protein>
    <submittedName>
        <fullName evidence="5">Non-ribosomal peptide synthetase</fullName>
    </submittedName>
</protein>
<dbReference type="InterPro" id="IPR045851">
    <property type="entry name" value="AMP-bd_C_sf"/>
</dbReference>
<dbReference type="InterPro" id="IPR020806">
    <property type="entry name" value="PKS_PP-bd"/>
</dbReference>
<dbReference type="Pfam" id="PF13193">
    <property type="entry name" value="AMP-binding_C"/>
    <property type="match status" value="1"/>
</dbReference>
<dbReference type="Pfam" id="PF00668">
    <property type="entry name" value="Condensation"/>
    <property type="match status" value="1"/>
</dbReference>
<dbReference type="Gene3D" id="2.30.38.10">
    <property type="entry name" value="Luciferase, Domain 3"/>
    <property type="match status" value="1"/>
</dbReference>
<dbReference type="InterPro" id="IPR025110">
    <property type="entry name" value="AMP-bd_C"/>
</dbReference>
<evidence type="ECO:0000256" key="1">
    <source>
        <dbReference type="ARBA" id="ARBA00022450"/>
    </source>
</evidence>
<dbReference type="Gene3D" id="3.30.559.10">
    <property type="entry name" value="Chloramphenicol acetyltransferase-like domain"/>
    <property type="match status" value="1"/>
</dbReference>
<dbReference type="Gene3D" id="3.30.300.30">
    <property type="match status" value="1"/>
</dbReference>
<dbReference type="InterPro" id="IPR000873">
    <property type="entry name" value="AMP-dep_synth/lig_dom"/>
</dbReference>
<dbReference type="InterPro" id="IPR009081">
    <property type="entry name" value="PP-bd_ACP"/>
</dbReference>
<dbReference type="PANTHER" id="PTHR45527:SF1">
    <property type="entry name" value="FATTY ACID SYNTHASE"/>
    <property type="match status" value="1"/>
</dbReference>
<dbReference type="Gene3D" id="3.30.559.30">
    <property type="entry name" value="Nonribosomal peptide synthetase, condensation domain"/>
    <property type="match status" value="1"/>
</dbReference>
<dbReference type="InterPro" id="IPR010071">
    <property type="entry name" value="AA_adenyl_dom"/>
</dbReference>
<dbReference type="PANTHER" id="PTHR45527">
    <property type="entry name" value="NONRIBOSOMAL PEPTIDE SYNTHETASE"/>
    <property type="match status" value="1"/>
</dbReference>
<dbReference type="Pfam" id="PF00501">
    <property type="entry name" value="AMP-binding"/>
    <property type="match status" value="1"/>
</dbReference>
<evidence type="ECO:0000259" key="4">
    <source>
        <dbReference type="PROSITE" id="PS50075"/>
    </source>
</evidence>
<keyword evidence="2" id="KW-0597">Phosphoprotein</keyword>
<dbReference type="SUPFAM" id="SSF56801">
    <property type="entry name" value="Acetyl-CoA synthetase-like"/>
    <property type="match status" value="1"/>
</dbReference>
<accession>A0A4S2D618</accession>
<dbReference type="InterPro" id="IPR001242">
    <property type="entry name" value="Condensation_dom"/>
</dbReference>
<keyword evidence="1" id="KW-0596">Phosphopantetheine</keyword>
<feature type="domain" description="Carrier" evidence="4">
    <location>
        <begin position="911"/>
        <end position="986"/>
    </location>
</feature>
<feature type="compositionally biased region" description="Basic and acidic residues" evidence="3">
    <location>
        <begin position="997"/>
        <end position="1022"/>
    </location>
</feature>
<feature type="region of interest" description="Disordered" evidence="3">
    <location>
        <begin position="986"/>
        <end position="1022"/>
    </location>
</feature>
<dbReference type="InterPro" id="IPR036736">
    <property type="entry name" value="ACP-like_sf"/>
</dbReference>
<sequence>MLETDVGYRLSPLQRHEWQGRGTGTGYSAAVFALDAPLTPDALAARLQRLAAELEILRVELVQVDGLREPVQYVRETARCHVVAGRLATEAEADVDTLVDAWLDCSASRQANLAVALLDAATGPLHLLLRAPTWIADDAALALLAQALAASEPFVADTQYIDIAEWMHDVLESPVAEAGRAFWSSLNADAAHAARLPFARHAASSSVTPARRNYRVESGVTGPVEPELQALLAWHGVLSRWCGVGALDLTLFDHGRRFDELATVIGPVARAIPLRCDTCGLTAADSAARMADALAQARRHQEYFDPALPLPVHGYQWRTSGGNGGARWRGDSGLAIMPGQLVLRAGIDAGAWMLEFVFDARCFSAADIDVLAEQMRSALLQAPLAGYTPLCGPAVTPARPVSADALFDACVAGFPHAPAVRSGQTVLDYAALDHQVGRIADALLDLGVRHGDRIALVLPRDAACIAAMLAALRCGVAYAPLDPDAPTQRLADILAEASPRVLVHAGATDRWASLDGMATLDVTRLPARAEAAVRPSRIAVDPLQIAYVIYTSGSTGRPKGVEVSHQAVCHYVQAIEQRLGLEASASLSALSTWTADLGYTALYGALLTGRCFDIVPSDTVLDPARLSLHLAQYPVDCLKIVPSHLAALLEVPGGEAVLPRQCLVLGGEAAAPALLARLRERRPDLRVVNHYGPTETTIGVATHEAHGAPHHAGLPIGRALGRLRLHVLDAQLQPCPVGVIGELYIAGAGVAQGYLSRPDLTAERFLPEPVSGEDAPGTRMYRSGDRARYWPNGALQLLGRADDQVKIRGHRVEPGEVAAVLGRLPGVGAAVVVAQEAGADAWLAAYLVPTGAVRPGDAALLAQLHTCLPAHMVPSALVWMQQLPVTANGKVDRRALPPASRQRGSGRAVVAPRTSREHDIAAIWTALLGVDEVSVEDNFFDCGGHSLLLVQLKARLDAAFGREMPIVTLFQATTIAAQARFYDASSAPATGQGASTAEHDMARRAEKARAALQRQREVRTDG</sequence>
<dbReference type="GO" id="GO:0003824">
    <property type="term" value="F:catalytic activity"/>
    <property type="evidence" value="ECO:0007669"/>
    <property type="project" value="InterPro"/>
</dbReference>
<dbReference type="SMART" id="SM00823">
    <property type="entry name" value="PKS_PP"/>
    <property type="match status" value="1"/>
</dbReference>
<gene>
    <name evidence="5" type="ORF">E5352_03790</name>
</gene>
<evidence type="ECO:0000313" key="5">
    <source>
        <dbReference type="EMBL" id="TGY36625.1"/>
    </source>
</evidence>
<dbReference type="RefSeq" id="WP_136003414.1">
    <property type="nucleotide sequence ID" value="NZ_SRYW01000002.1"/>
</dbReference>
<name>A0A4S2D618_STEMA</name>
<dbReference type="OrthoDB" id="9757559at2"/>
<dbReference type="SUPFAM" id="SSF52777">
    <property type="entry name" value="CoA-dependent acyltransferases"/>
    <property type="match status" value="2"/>
</dbReference>
<dbReference type="AlphaFoldDB" id="A0A4S2D618"/>
<reference evidence="5 6" key="1">
    <citation type="submission" date="2019-04" db="EMBL/GenBank/DDBJ databases">
        <title>Microbes associate with the intestines of laboratory mice.</title>
        <authorList>
            <person name="Navarre W."/>
            <person name="Wong E."/>
            <person name="Huang K."/>
            <person name="Tropini C."/>
            <person name="Ng K."/>
            <person name="Yu B."/>
        </authorList>
    </citation>
    <scope>NUCLEOTIDE SEQUENCE [LARGE SCALE GENOMIC DNA]</scope>
    <source>
        <strain evidence="5 6">NM62_B4-13</strain>
    </source>
</reference>
<evidence type="ECO:0000313" key="6">
    <source>
        <dbReference type="Proteomes" id="UP000306631"/>
    </source>
</evidence>
<dbReference type="GO" id="GO:0005737">
    <property type="term" value="C:cytoplasm"/>
    <property type="evidence" value="ECO:0007669"/>
    <property type="project" value="TreeGrafter"/>
</dbReference>
<dbReference type="GO" id="GO:0044550">
    <property type="term" value="P:secondary metabolite biosynthetic process"/>
    <property type="evidence" value="ECO:0007669"/>
    <property type="project" value="TreeGrafter"/>
</dbReference>
<dbReference type="InterPro" id="IPR023213">
    <property type="entry name" value="CAT-like_dom_sf"/>
</dbReference>
<dbReference type="InterPro" id="IPR029058">
    <property type="entry name" value="AB_hydrolase_fold"/>
</dbReference>
<organism evidence="5 6">
    <name type="scientific">Stenotrophomonas maltophilia</name>
    <name type="common">Pseudomonas maltophilia</name>
    <name type="synonym">Xanthomonas maltophilia</name>
    <dbReference type="NCBI Taxonomy" id="40324"/>
    <lineage>
        <taxon>Bacteria</taxon>
        <taxon>Pseudomonadati</taxon>
        <taxon>Pseudomonadota</taxon>
        <taxon>Gammaproteobacteria</taxon>
        <taxon>Lysobacterales</taxon>
        <taxon>Lysobacteraceae</taxon>
        <taxon>Stenotrophomonas</taxon>
        <taxon>Stenotrophomonas maltophilia group</taxon>
    </lineage>
</organism>
<dbReference type="NCBIfam" id="TIGR01733">
    <property type="entry name" value="AA-adenyl-dom"/>
    <property type="match status" value="1"/>
</dbReference>
<dbReference type="GO" id="GO:0031177">
    <property type="term" value="F:phosphopantetheine binding"/>
    <property type="evidence" value="ECO:0007669"/>
    <property type="project" value="InterPro"/>
</dbReference>